<organism evidence="1 2">
    <name type="scientific">Metabacillus sediminis</name>
    <dbReference type="NCBI Taxonomy" id="3117746"/>
    <lineage>
        <taxon>Bacteria</taxon>
        <taxon>Bacillati</taxon>
        <taxon>Bacillota</taxon>
        <taxon>Bacilli</taxon>
        <taxon>Bacillales</taxon>
        <taxon>Bacillaceae</taxon>
        <taxon>Metabacillus</taxon>
    </lineage>
</organism>
<keyword evidence="2" id="KW-1185">Reference proteome</keyword>
<evidence type="ECO:0000313" key="1">
    <source>
        <dbReference type="EMBL" id="WXB97382.1"/>
    </source>
</evidence>
<reference evidence="1 2" key="1">
    <citation type="submission" date="2024-02" db="EMBL/GenBank/DDBJ databases">
        <title>Seven novel Bacillus-like species.</title>
        <authorList>
            <person name="Liu G."/>
        </authorList>
    </citation>
    <scope>NUCLEOTIDE SEQUENCE [LARGE SCALE GENOMIC DNA]</scope>
    <source>
        <strain evidence="1 2">FJAT-52054</strain>
    </source>
</reference>
<name>A0ABZ2NIN2_9BACI</name>
<dbReference type="Proteomes" id="UP001377337">
    <property type="component" value="Chromosome"/>
</dbReference>
<sequence>MKKLFFIFMSVLLLFGLDFTFASSTLAETTYDQEELAVRLLVT</sequence>
<accession>A0ABZ2NIN2</accession>
<evidence type="ECO:0000313" key="2">
    <source>
        <dbReference type="Proteomes" id="UP001377337"/>
    </source>
</evidence>
<protein>
    <submittedName>
        <fullName evidence="1">Uncharacterized protein</fullName>
    </submittedName>
</protein>
<gene>
    <name evidence="1" type="ORF">WCV65_02445</name>
</gene>
<dbReference type="EMBL" id="CP147407">
    <property type="protein sequence ID" value="WXB97382.1"/>
    <property type="molecule type" value="Genomic_DNA"/>
</dbReference>
<proteinExistence type="predicted"/>
<dbReference type="RefSeq" id="WP_338779766.1">
    <property type="nucleotide sequence ID" value="NZ_CP147407.1"/>
</dbReference>